<protein>
    <submittedName>
        <fullName evidence="1">Uncharacterized protein</fullName>
    </submittedName>
</protein>
<name>A0A8S3KA66_9BILA</name>
<comment type="caution">
    <text evidence="1">The sequence shown here is derived from an EMBL/GenBank/DDBJ whole genome shotgun (WGS) entry which is preliminary data.</text>
</comment>
<organism evidence="1 2">
    <name type="scientific">Rotaria magnacalcarata</name>
    <dbReference type="NCBI Taxonomy" id="392030"/>
    <lineage>
        <taxon>Eukaryota</taxon>
        <taxon>Metazoa</taxon>
        <taxon>Spiralia</taxon>
        <taxon>Gnathifera</taxon>
        <taxon>Rotifera</taxon>
        <taxon>Eurotatoria</taxon>
        <taxon>Bdelloidea</taxon>
        <taxon>Philodinida</taxon>
        <taxon>Philodinidae</taxon>
        <taxon>Rotaria</taxon>
    </lineage>
</organism>
<dbReference type="EMBL" id="CAJOBJ010381329">
    <property type="protein sequence ID" value="CAF5227539.1"/>
    <property type="molecule type" value="Genomic_DNA"/>
</dbReference>
<reference evidence="1" key="1">
    <citation type="submission" date="2021-02" db="EMBL/GenBank/DDBJ databases">
        <authorList>
            <person name="Nowell W R."/>
        </authorList>
    </citation>
    <scope>NUCLEOTIDE SEQUENCE</scope>
</reference>
<gene>
    <name evidence="1" type="ORF">GIL414_LOCUS87693</name>
</gene>
<feature type="non-terminal residue" evidence="1">
    <location>
        <position position="141"/>
    </location>
</feature>
<evidence type="ECO:0000313" key="1">
    <source>
        <dbReference type="EMBL" id="CAF5227539.1"/>
    </source>
</evidence>
<dbReference type="Proteomes" id="UP000681720">
    <property type="component" value="Unassembled WGS sequence"/>
</dbReference>
<evidence type="ECO:0000313" key="2">
    <source>
        <dbReference type="Proteomes" id="UP000681720"/>
    </source>
</evidence>
<dbReference type="AlphaFoldDB" id="A0A8S3KA66"/>
<accession>A0A8S3KA66</accession>
<sequence length="141" mass="16598">MILRQFYFASDENDQSMEEETTKFISICIEKFQYVESARFYFLDMLNSLRSSTARLRSSSTSILLDGLSELDKRVTLYLPNSLRNENPFINGLLITDVQFHSDQKSCFLIHHFTKLFWLLEHNDEFSTPYRMATALDTMPE</sequence>
<proteinExistence type="predicted"/>